<keyword evidence="2" id="KW-1185">Reference proteome</keyword>
<proteinExistence type="predicted"/>
<evidence type="ECO:0000313" key="1">
    <source>
        <dbReference type="EMBL" id="RSU12254.1"/>
    </source>
</evidence>
<gene>
    <name evidence="1" type="ORF">CBF29_06550</name>
</gene>
<dbReference type="Pfam" id="PF13479">
    <property type="entry name" value="AAA_24"/>
    <property type="match status" value="1"/>
</dbReference>
<reference evidence="1 2" key="1">
    <citation type="submission" date="2017-05" db="EMBL/GenBank/DDBJ databases">
        <title>Vagococcus spp. assemblies.</title>
        <authorList>
            <person name="Gulvik C.A."/>
        </authorList>
    </citation>
    <scope>NUCLEOTIDE SEQUENCE [LARGE SCALE GENOMIC DNA]</scope>
    <source>
        <strain evidence="1 2">CCUG 51432</strain>
    </source>
</reference>
<sequence length="328" mass="36592">MTLTLFRKPGSKRIGLKILVIGKTGVGKSIFGLTAPKSAVLDSEAGIALYEDEPEGKNIMLVANTQSYNELEEAIDDIMENQEEYGIESIIIDSESKFYGDINQAIMTVEERKAVKKGGDPLDSNLSIRSYGKIGQIAERLQNFKIDASGAGINIISIAQENDIKKFDKKAGTYEVIGTKPNMKKEAEYDYDIVLTLFKEGEGEDTKYFAKVGKDRTKVYKAGDVIENPKFSMWDKRTKKMKGKETLGTSFAKGSERSQEAYREEAAEEEKDAKTKVAELSVFLKSEGRDEDRARLLKTIKEDLGVKSLSKMTASQEEKVLALVKEFR</sequence>
<dbReference type="Proteomes" id="UP000287605">
    <property type="component" value="Unassembled WGS sequence"/>
</dbReference>
<protein>
    <submittedName>
        <fullName evidence="1">Uncharacterized protein</fullName>
    </submittedName>
</protein>
<dbReference type="EMBL" id="NGKA01000008">
    <property type="protein sequence ID" value="RSU12254.1"/>
    <property type="molecule type" value="Genomic_DNA"/>
</dbReference>
<evidence type="ECO:0000313" key="2">
    <source>
        <dbReference type="Proteomes" id="UP000287605"/>
    </source>
</evidence>
<dbReference type="AlphaFoldDB" id="A0A430AW13"/>
<comment type="caution">
    <text evidence="1">The sequence shown here is derived from an EMBL/GenBank/DDBJ whole genome shotgun (WGS) entry which is preliminary data.</text>
</comment>
<organism evidence="1 2">
    <name type="scientific">Vagococcus elongatus</name>
    <dbReference type="NCBI Taxonomy" id="180344"/>
    <lineage>
        <taxon>Bacteria</taxon>
        <taxon>Bacillati</taxon>
        <taxon>Bacillota</taxon>
        <taxon>Bacilli</taxon>
        <taxon>Lactobacillales</taxon>
        <taxon>Enterococcaceae</taxon>
        <taxon>Vagococcus</taxon>
    </lineage>
</organism>
<name>A0A430AW13_9ENTE</name>
<dbReference type="OrthoDB" id="2339926at2"/>
<accession>A0A430AW13</accession>